<evidence type="ECO:0000313" key="2">
    <source>
        <dbReference type="EMBL" id="MSS83083.1"/>
    </source>
</evidence>
<evidence type="ECO:0000259" key="1">
    <source>
        <dbReference type="Pfam" id="PF05050"/>
    </source>
</evidence>
<organism evidence="2 3">
    <name type="scientific">Acidaminococcus fermentans</name>
    <dbReference type="NCBI Taxonomy" id="905"/>
    <lineage>
        <taxon>Bacteria</taxon>
        <taxon>Bacillati</taxon>
        <taxon>Bacillota</taxon>
        <taxon>Negativicutes</taxon>
        <taxon>Acidaminococcales</taxon>
        <taxon>Acidaminococcaceae</taxon>
        <taxon>Acidaminococcus</taxon>
    </lineage>
</organism>
<sequence length="358" mass="41058">MKNLEALDQEPYLWDYLQTVQKPIVLYGMGNGADAILDRCGRLGIPVAGVFASDEFVRGQEFRGYKVKTYKEMKAELGSFVILIAFASARPEILRRFFHLGEEQETYAPHLPLFGDTNLVTPAWIRENRGVLDRVYGKLADDASRQVMEDILRYKITGKLEYLSRTTDRRRDLETLFSFTDKESYGDLGAYNGDTIREFLELTGGHYDHLYAVEPDPKNFAKLQKYVETEQLGRCSLSPEGIWAQPAELLFAARGGRMSALEQNGKKTLPVTCLDDLVGDRPLTCLKMDVEGVEKEALSGGVRVIRRCRPKMLLAGYHHDDDLWEIPLELWNLVPEYKIYLRRHPYVPCWEINFFVTL</sequence>
<dbReference type="GO" id="GO:0008168">
    <property type="term" value="F:methyltransferase activity"/>
    <property type="evidence" value="ECO:0007669"/>
    <property type="project" value="UniProtKB-KW"/>
</dbReference>
<proteinExistence type="predicted"/>
<dbReference type="PANTHER" id="PTHR34203:SF15">
    <property type="entry name" value="SLL1173 PROTEIN"/>
    <property type="match status" value="1"/>
</dbReference>
<dbReference type="InterPro" id="IPR006342">
    <property type="entry name" value="FkbM_mtfrase"/>
</dbReference>
<dbReference type="InterPro" id="IPR052514">
    <property type="entry name" value="SAM-dependent_MTase"/>
</dbReference>
<gene>
    <name evidence="2" type="ORF">FX155_10855</name>
</gene>
<comment type="caution">
    <text evidence="2">The sequence shown here is derived from an EMBL/GenBank/DDBJ whole genome shotgun (WGS) entry which is preliminary data.</text>
</comment>
<dbReference type="NCBIfam" id="TIGR01444">
    <property type="entry name" value="fkbM_fam"/>
    <property type="match status" value="1"/>
</dbReference>
<dbReference type="RefSeq" id="WP_154488696.1">
    <property type="nucleotide sequence ID" value="NZ_VULN01000022.1"/>
</dbReference>
<reference evidence="2 3" key="1">
    <citation type="submission" date="2019-08" db="EMBL/GenBank/DDBJ databases">
        <title>In-depth cultivation of the pig gut microbiome towards novel bacterial diversity and tailored functional studies.</title>
        <authorList>
            <person name="Wylensek D."/>
            <person name="Hitch T.C.A."/>
            <person name="Clavel T."/>
        </authorList>
    </citation>
    <scope>NUCLEOTIDE SEQUENCE [LARGE SCALE GENOMIC DNA]</scope>
    <source>
        <strain evidence="2 3">WCA-389-WT-5B</strain>
    </source>
</reference>
<dbReference type="Gene3D" id="3.40.50.150">
    <property type="entry name" value="Vaccinia Virus protein VP39"/>
    <property type="match status" value="1"/>
</dbReference>
<dbReference type="SUPFAM" id="SSF53335">
    <property type="entry name" value="S-adenosyl-L-methionine-dependent methyltransferases"/>
    <property type="match status" value="1"/>
</dbReference>
<dbReference type="AlphaFoldDB" id="A0A6N7W3K1"/>
<keyword evidence="2" id="KW-0808">Transferase</keyword>
<evidence type="ECO:0000313" key="3">
    <source>
        <dbReference type="Proteomes" id="UP000441455"/>
    </source>
</evidence>
<feature type="domain" description="Methyltransferase FkbM" evidence="1">
    <location>
        <begin position="187"/>
        <end position="330"/>
    </location>
</feature>
<dbReference type="InterPro" id="IPR029063">
    <property type="entry name" value="SAM-dependent_MTases_sf"/>
</dbReference>
<dbReference type="OrthoDB" id="5329963at2"/>
<dbReference type="GO" id="GO:0032259">
    <property type="term" value="P:methylation"/>
    <property type="evidence" value="ECO:0007669"/>
    <property type="project" value="UniProtKB-KW"/>
</dbReference>
<name>A0A6N7W3K1_ACIFE</name>
<protein>
    <submittedName>
        <fullName evidence="2">FkbM family methyltransferase</fullName>
    </submittedName>
</protein>
<dbReference type="Proteomes" id="UP000441455">
    <property type="component" value="Unassembled WGS sequence"/>
</dbReference>
<dbReference type="EMBL" id="VULN01000022">
    <property type="protein sequence ID" value="MSS83083.1"/>
    <property type="molecule type" value="Genomic_DNA"/>
</dbReference>
<dbReference type="PANTHER" id="PTHR34203">
    <property type="entry name" value="METHYLTRANSFERASE, FKBM FAMILY PROTEIN"/>
    <property type="match status" value="1"/>
</dbReference>
<keyword evidence="2" id="KW-0489">Methyltransferase</keyword>
<dbReference type="Pfam" id="PF05050">
    <property type="entry name" value="Methyltransf_21"/>
    <property type="match status" value="1"/>
</dbReference>
<accession>A0A6N7W3K1</accession>